<accession>B0DU64</accession>
<evidence type="ECO:0000313" key="3">
    <source>
        <dbReference type="Proteomes" id="UP000001194"/>
    </source>
</evidence>
<name>B0DU64_LACBS</name>
<dbReference type="InParanoid" id="B0DU64"/>
<protein>
    <submittedName>
        <fullName evidence="2">Predicted protein</fullName>
    </submittedName>
</protein>
<proteinExistence type="predicted"/>
<organism evidence="3">
    <name type="scientific">Laccaria bicolor (strain S238N-H82 / ATCC MYA-4686)</name>
    <name type="common">Bicoloured deceiver</name>
    <name type="synonym">Laccaria laccata var. bicolor</name>
    <dbReference type="NCBI Taxonomy" id="486041"/>
    <lineage>
        <taxon>Eukaryota</taxon>
        <taxon>Fungi</taxon>
        <taxon>Dikarya</taxon>
        <taxon>Basidiomycota</taxon>
        <taxon>Agaricomycotina</taxon>
        <taxon>Agaricomycetes</taxon>
        <taxon>Agaricomycetidae</taxon>
        <taxon>Agaricales</taxon>
        <taxon>Agaricineae</taxon>
        <taxon>Hydnangiaceae</taxon>
        <taxon>Laccaria</taxon>
    </lineage>
</organism>
<dbReference type="OrthoDB" id="3108749at2759"/>
<dbReference type="HOGENOM" id="CLU_168433_0_0_1"/>
<keyword evidence="3" id="KW-1185">Reference proteome</keyword>
<feature type="signal peptide" evidence="1">
    <location>
        <begin position="1"/>
        <end position="30"/>
    </location>
</feature>
<gene>
    <name evidence="2" type="ORF">LACBIDRAFT_295528</name>
</gene>
<sequence>MHSFKFTRPFALVLAIVCLAIATPTPDVHADPGHGSGAVVHAVGNAPDSAVIKDTITTHLPAATSPTDKTLGGSTLEPDSSECFGLGSPCSFNSNCCSGYCLIIPPTIVLGFCYPK</sequence>
<feature type="chain" id="PRO_5002748827" evidence="1">
    <location>
        <begin position="31"/>
        <end position="116"/>
    </location>
</feature>
<evidence type="ECO:0000256" key="1">
    <source>
        <dbReference type="SAM" id="SignalP"/>
    </source>
</evidence>
<keyword evidence="1" id="KW-0732">Signal</keyword>
<evidence type="ECO:0000313" key="2">
    <source>
        <dbReference type="EMBL" id="EDR01850.1"/>
    </source>
</evidence>
<dbReference type="Proteomes" id="UP000001194">
    <property type="component" value="Unassembled WGS sequence"/>
</dbReference>
<dbReference type="GeneID" id="6083091"/>
<dbReference type="RefSeq" id="XP_001887460.1">
    <property type="nucleotide sequence ID" value="XM_001887425.1"/>
</dbReference>
<dbReference type="EMBL" id="DS547135">
    <property type="protein sequence ID" value="EDR01850.1"/>
    <property type="molecule type" value="Genomic_DNA"/>
</dbReference>
<reference evidence="2 3" key="1">
    <citation type="journal article" date="2008" name="Nature">
        <title>The genome of Laccaria bicolor provides insights into mycorrhizal symbiosis.</title>
        <authorList>
            <person name="Martin F."/>
            <person name="Aerts A."/>
            <person name="Ahren D."/>
            <person name="Brun A."/>
            <person name="Danchin E.G.J."/>
            <person name="Duchaussoy F."/>
            <person name="Gibon J."/>
            <person name="Kohler A."/>
            <person name="Lindquist E."/>
            <person name="Pereda V."/>
            <person name="Salamov A."/>
            <person name="Shapiro H.J."/>
            <person name="Wuyts J."/>
            <person name="Blaudez D."/>
            <person name="Buee M."/>
            <person name="Brokstein P."/>
            <person name="Canbaeck B."/>
            <person name="Cohen D."/>
            <person name="Courty P.E."/>
            <person name="Coutinho P.M."/>
            <person name="Delaruelle C."/>
            <person name="Detter J.C."/>
            <person name="Deveau A."/>
            <person name="DiFazio S."/>
            <person name="Duplessis S."/>
            <person name="Fraissinet-Tachet L."/>
            <person name="Lucic E."/>
            <person name="Frey-Klett P."/>
            <person name="Fourrey C."/>
            <person name="Feussner I."/>
            <person name="Gay G."/>
            <person name="Grimwood J."/>
            <person name="Hoegger P.J."/>
            <person name="Jain P."/>
            <person name="Kilaru S."/>
            <person name="Labbe J."/>
            <person name="Lin Y.C."/>
            <person name="Legue V."/>
            <person name="Le Tacon F."/>
            <person name="Marmeisse R."/>
            <person name="Melayah D."/>
            <person name="Montanini B."/>
            <person name="Muratet M."/>
            <person name="Nehls U."/>
            <person name="Niculita-Hirzel H."/>
            <person name="Oudot-Le Secq M.P."/>
            <person name="Peter M."/>
            <person name="Quesneville H."/>
            <person name="Rajashekar B."/>
            <person name="Reich M."/>
            <person name="Rouhier N."/>
            <person name="Schmutz J."/>
            <person name="Yin T."/>
            <person name="Chalot M."/>
            <person name="Henrissat B."/>
            <person name="Kuees U."/>
            <person name="Lucas S."/>
            <person name="Van de Peer Y."/>
            <person name="Podila G.K."/>
            <person name="Polle A."/>
            <person name="Pukkila P.J."/>
            <person name="Richardson P.M."/>
            <person name="Rouze P."/>
            <person name="Sanders I.R."/>
            <person name="Stajich J.E."/>
            <person name="Tunlid A."/>
            <person name="Tuskan G."/>
            <person name="Grigoriev I.V."/>
        </authorList>
    </citation>
    <scope>NUCLEOTIDE SEQUENCE [LARGE SCALE GENOMIC DNA]</scope>
    <source>
        <strain evidence="3">S238N-H82 / ATCC MYA-4686</strain>
    </source>
</reference>
<dbReference type="KEGG" id="lbc:LACBIDRAFT_295528"/>
<dbReference type="AlphaFoldDB" id="B0DU64"/>